<keyword evidence="3" id="KW-1185">Reference proteome</keyword>
<evidence type="ECO:0000256" key="1">
    <source>
        <dbReference type="SAM" id="MobiDB-lite"/>
    </source>
</evidence>
<dbReference type="EMBL" id="KV003914">
    <property type="protein sequence ID" value="KZV36215.1"/>
    <property type="molecule type" value="Genomic_DNA"/>
</dbReference>
<protein>
    <submittedName>
        <fullName evidence="2">Uncharacterized protein</fullName>
    </submittedName>
</protein>
<feature type="region of interest" description="Disordered" evidence="1">
    <location>
        <begin position="1"/>
        <end position="22"/>
    </location>
</feature>
<dbReference type="OrthoDB" id="910565at2759"/>
<gene>
    <name evidence="2" type="ORF">F511_14233</name>
</gene>
<organism evidence="2 3">
    <name type="scientific">Dorcoceras hygrometricum</name>
    <dbReference type="NCBI Taxonomy" id="472368"/>
    <lineage>
        <taxon>Eukaryota</taxon>
        <taxon>Viridiplantae</taxon>
        <taxon>Streptophyta</taxon>
        <taxon>Embryophyta</taxon>
        <taxon>Tracheophyta</taxon>
        <taxon>Spermatophyta</taxon>
        <taxon>Magnoliopsida</taxon>
        <taxon>eudicotyledons</taxon>
        <taxon>Gunneridae</taxon>
        <taxon>Pentapetalae</taxon>
        <taxon>asterids</taxon>
        <taxon>lamiids</taxon>
        <taxon>Lamiales</taxon>
        <taxon>Gesneriaceae</taxon>
        <taxon>Didymocarpoideae</taxon>
        <taxon>Trichosporeae</taxon>
        <taxon>Loxocarpinae</taxon>
        <taxon>Dorcoceras</taxon>
    </lineage>
</organism>
<accession>A0A2Z7BVX9</accession>
<evidence type="ECO:0000313" key="3">
    <source>
        <dbReference type="Proteomes" id="UP000250235"/>
    </source>
</evidence>
<evidence type="ECO:0000313" key="2">
    <source>
        <dbReference type="EMBL" id="KZV36215.1"/>
    </source>
</evidence>
<dbReference type="Proteomes" id="UP000250235">
    <property type="component" value="Unassembled WGS sequence"/>
</dbReference>
<reference evidence="2 3" key="1">
    <citation type="journal article" date="2015" name="Proc. Natl. Acad. Sci. U.S.A.">
        <title>The resurrection genome of Boea hygrometrica: A blueprint for survival of dehydration.</title>
        <authorList>
            <person name="Xiao L."/>
            <person name="Yang G."/>
            <person name="Zhang L."/>
            <person name="Yang X."/>
            <person name="Zhao S."/>
            <person name="Ji Z."/>
            <person name="Zhou Q."/>
            <person name="Hu M."/>
            <person name="Wang Y."/>
            <person name="Chen M."/>
            <person name="Xu Y."/>
            <person name="Jin H."/>
            <person name="Xiao X."/>
            <person name="Hu G."/>
            <person name="Bao F."/>
            <person name="Hu Y."/>
            <person name="Wan P."/>
            <person name="Li L."/>
            <person name="Deng X."/>
            <person name="Kuang T."/>
            <person name="Xiang C."/>
            <person name="Zhu J.K."/>
            <person name="Oliver M.J."/>
            <person name="He Y."/>
        </authorList>
    </citation>
    <scope>NUCLEOTIDE SEQUENCE [LARGE SCALE GENOMIC DNA]</scope>
    <source>
        <strain evidence="3">cv. XS01</strain>
    </source>
</reference>
<sequence length="88" mass="9550">MASRKNECPPQGTAAMEKEEAERELDANALLRLCNQHCGGVPATHGIKDRVPTVECTTTDFDDGSGEACTTDKGRCVSQQTHHFKCVD</sequence>
<name>A0A2Z7BVX9_9LAMI</name>
<dbReference type="AlphaFoldDB" id="A0A2Z7BVX9"/>
<proteinExistence type="predicted"/>